<evidence type="ECO:0000256" key="2">
    <source>
        <dbReference type="ARBA" id="ARBA00023125"/>
    </source>
</evidence>
<protein>
    <submittedName>
        <fullName evidence="5">Transcriptional regulator HosA</fullName>
    </submittedName>
</protein>
<evidence type="ECO:0000313" key="6">
    <source>
        <dbReference type="Proteomes" id="UP000193963"/>
    </source>
</evidence>
<keyword evidence="1" id="KW-0805">Transcription regulation</keyword>
<accession>A0A1X6ZPB9</accession>
<dbReference type="PANTHER" id="PTHR42756:SF1">
    <property type="entry name" value="TRANSCRIPTIONAL REPRESSOR OF EMRAB OPERON"/>
    <property type="match status" value="1"/>
</dbReference>
<evidence type="ECO:0000256" key="1">
    <source>
        <dbReference type="ARBA" id="ARBA00023015"/>
    </source>
</evidence>
<dbReference type="Gene3D" id="1.10.10.10">
    <property type="entry name" value="Winged helix-like DNA-binding domain superfamily/Winged helix DNA-binding domain"/>
    <property type="match status" value="1"/>
</dbReference>
<reference evidence="5 6" key="1">
    <citation type="submission" date="2017-03" db="EMBL/GenBank/DDBJ databases">
        <authorList>
            <person name="Afonso C.L."/>
            <person name="Miller P.J."/>
            <person name="Scott M.A."/>
            <person name="Spackman E."/>
            <person name="Goraichik I."/>
            <person name="Dimitrov K.M."/>
            <person name="Suarez D.L."/>
            <person name="Swayne D.E."/>
        </authorList>
    </citation>
    <scope>NUCLEOTIDE SEQUENCE [LARGE SCALE GENOMIC DNA]</scope>
    <source>
        <strain evidence="5 6">CECT 7751</strain>
    </source>
</reference>
<feature type="domain" description="HTH marR-type" evidence="4">
    <location>
        <begin position="23"/>
        <end position="159"/>
    </location>
</feature>
<keyword evidence="3" id="KW-0804">Transcription</keyword>
<proteinExistence type="predicted"/>
<dbReference type="Pfam" id="PF01047">
    <property type="entry name" value="MarR"/>
    <property type="match status" value="1"/>
</dbReference>
<organism evidence="5 6">
    <name type="scientific">Pseudooceanicola marinus</name>
    <dbReference type="NCBI Taxonomy" id="396013"/>
    <lineage>
        <taxon>Bacteria</taxon>
        <taxon>Pseudomonadati</taxon>
        <taxon>Pseudomonadota</taxon>
        <taxon>Alphaproteobacteria</taxon>
        <taxon>Rhodobacterales</taxon>
        <taxon>Paracoccaceae</taxon>
        <taxon>Pseudooceanicola</taxon>
    </lineage>
</organism>
<dbReference type="Proteomes" id="UP000193963">
    <property type="component" value="Unassembled WGS sequence"/>
</dbReference>
<dbReference type="AlphaFoldDB" id="A0A1X6ZPB9"/>
<dbReference type="SMART" id="SM00347">
    <property type="entry name" value="HTH_MARR"/>
    <property type="match status" value="1"/>
</dbReference>
<evidence type="ECO:0000259" key="4">
    <source>
        <dbReference type="PROSITE" id="PS50995"/>
    </source>
</evidence>
<sequence length="166" mass="18927">MSMFEKVNTGPNTEVEVSSVARKHVLLDVMVHLLRRAHFRCESLFPGVFAEYDLTSRQLALLVAIGQRPNSSQKTIGESVALDVNTVSDTLRRMERKGLVRREASLTDARSICVTLTRKGFLLLESADEDIMRLEKRVTMNLSADEEEQLKYLLRKMLNVDLPLRH</sequence>
<dbReference type="EMBL" id="FWFN01000005">
    <property type="protein sequence ID" value="SLN57167.1"/>
    <property type="molecule type" value="Genomic_DNA"/>
</dbReference>
<evidence type="ECO:0000313" key="5">
    <source>
        <dbReference type="EMBL" id="SLN57167.1"/>
    </source>
</evidence>
<dbReference type="PRINTS" id="PR00598">
    <property type="entry name" value="HTHMARR"/>
</dbReference>
<gene>
    <name evidence="5" type="primary">hosA_2</name>
    <name evidence="5" type="ORF">PSM7751_02852</name>
</gene>
<dbReference type="GO" id="GO:0003700">
    <property type="term" value="F:DNA-binding transcription factor activity"/>
    <property type="evidence" value="ECO:0007669"/>
    <property type="project" value="InterPro"/>
</dbReference>
<dbReference type="PROSITE" id="PS50995">
    <property type="entry name" value="HTH_MARR_2"/>
    <property type="match status" value="1"/>
</dbReference>
<keyword evidence="2" id="KW-0238">DNA-binding</keyword>
<dbReference type="PANTHER" id="PTHR42756">
    <property type="entry name" value="TRANSCRIPTIONAL REGULATOR, MARR"/>
    <property type="match status" value="1"/>
</dbReference>
<name>A0A1X6ZPB9_9RHOB</name>
<dbReference type="InterPro" id="IPR036390">
    <property type="entry name" value="WH_DNA-bd_sf"/>
</dbReference>
<dbReference type="InterPro" id="IPR000835">
    <property type="entry name" value="HTH_MarR-typ"/>
</dbReference>
<dbReference type="InterPro" id="IPR036388">
    <property type="entry name" value="WH-like_DNA-bd_sf"/>
</dbReference>
<dbReference type="GO" id="GO:0003677">
    <property type="term" value="F:DNA binding"/>
    <property type="evidence" value="ECO:0007669"/>
    <property type="project" value="UniProtKB-KW"/>
</dbReference>
<dbReference type="SUPFAM" id="SSF46785">
    <property type="entry name" value="Winged helix' DNA-binding domain"/>
    <property type="match status" value="1"/>
</dbReference>
<evidence type="ECO:0000256" key="3">
    <source>
        <dbReference type="ARBA" id="ARBA00023163"/>
    </source>
</evidence>
<keyword evidence="6" id="KW-1185">Reference proteome</keyword>